<feature type="domain" description="Chromo" evidence="1">
    <location>
        <begin position="35"/>
        <end position="104"/>
    </location>
</feature>
<comment type="caution">
    <text evidence="2">The sequence shown here is derived from an EMBL/GenBank/DDBJ whole genome shotgun (WGS) entry which is preliminary data.</text>
</comment>
<evidence type="ECO:0000259" key="1">
    <source>
        <dbReference type="PROSITE" id="PS50013"/>
    </source>
</evidence>
<dbReference type="Proteomes" id="UP001432322">
    <property type="component" value="Unassembled WGS sequence"/>
</dbReference>
<evidence type="ECO:0000313" key="2">
    <source>
        <dbReference type="EMBL" id="GMT34978.1"/>
    </source>
</evidence>
<dbReference type="SUPFAM" id="SSF54160">
    <property type="entry name" value="Chromo domain-like"/>
    <property type="match status" value="1"/>
</dbReference>
<sequence length="280" mass="32305">MGCCRNCPECGKVRIDPTRHWGFRNVADYKAHRLTEIEWIDSYDHSDVQTAISRGTPIKEGLYLVKWVGVSQHEWAPAEHIWKYGQDAVKEFFVRHDRRQKEVELMKKVVFISSLDDVRVSRIVAETDRIFRIRIIGLSDAFIEEMEHSEWSKQITPTYIVERTDGSLFIHVPILHAEYMAKQAIDAWDIRRTLGKKLPKGMEDPSFRTMLTFLAGDEDVFAMAAEEDEGEIAEECEAGMSSEAEPPVGYVEEEHCQLHDNNQTDEAKKQWKSAFQSLLG</sequence>
<proteinExistence type="predicted"/>
<dbReference type="InterPro" id="IPR000953">
    <property type="entry name" value="Chromo/chromo_shadow_dom"/>
</dbReference>
<dbReference type="PROSITE" id="PS50013">
    <property type="entry name" value="CHROMO_2"/>
    <property type="match status" value="1"/>
</dbReference>
<dbReference type="SMART" id="SM00298">
    <property type="entry name" value="CHROMO"/>
    <property type="match status" value="1"/>
</dbReference>
<accession>A0AAV5WXJ3</accession>
<feature type="non-terminal residue" evidence="2">
    <location>
        <position position="280"/>
    </location>
</feature>
<dbReference type="AlphaFoldDB" id="A0AAV5WXJ3"/>
<evidence type="ECO:0000313" key="3">
    <source>
        <dbReference type="Proteomes" id="UP001432322"/>
    </source>
</evidence>
<dbReference type="InterPro" id="IPR016197">
    <property type="entry name" value="Chromo-like_dom_sf"/>
</dbReference>
<gene>
    <name evidence="2" type="ORF">PFISCL1PPCAC_26275</name>
</gene>
<keyword evidence="3" id="KW-1185">Reference proteome</keyword>
<dbReference type="EMBL" id="BTSY01000007">
    <property type="protein sequence ID" value="GMT34978.1"/>
    <property type="molecule type" value="Genomic_DNA"/>
</dbReference>
<reference evidence="2" key="1">
    <citation type="submission" date="2023-10" db="EMBL/GenBank/DDBJ databases">
        <title>Genome assembly of Pristionchus species.</title>
        <authorList>
            <person name="Yoshida K."/>
            <person name="Sommer R.J."/>
        </authorList>
    </citation>
    <scope>NUCLEOTIDE SEQUENCE</scope>
    <source>
        <strain evidence="2">RS5133</strain>
    </source>
</reference>
<protein>
    <recommendedName>
        <fullName evidence="1">Chromo domain-containing protein</fullName>
    </recommendedName>
</protein>
<name>A0AAV5WXJ3_9BILA</name>
<organism evidence="2 3">
    <name type="scientific">Pristionchus fissidentatus</name>
    <dbReference type="NCBI Taxonomy" id="1538716"/>
    <lineage>
        <taxon>Eukaryota</taxon>
        <taxon>Metazoa</taxon>
        <taxon>Ecdysozoa</taxon>
        <taxon>Nematoda</taxon>
        <taxon>Chromadorea</taxon>
        <taxon>Rhabditida</taxon>
        <taxon>Rhabditina</taxon>
        <taxon>Diplogasteromorpha</taxon>
        <taxon>Diplogasteroidea</taxon>
        <taxon>Neodiplogasteridae</taxon>
        <taxon>Pristionchus</taxon>
    </lineage>
</organism>